<comment type="caution">
    <text evidence="1">The sequence shown here is derived from an EMBL/GenBank/DDBJ whole genome shotgun (WGS) entry which is preliminary data.</text>
</comment>
<protein>
    <submittedName>
        <fullName evidence="1">Uncharacterized protein</fullName>
    </submittedName>
</protein>
<sequence>MIKFILVIAVYHTLGGNPVVTHTEHFADRASCVEAGKLQVDVAKKKFPDADFTCYRRKIHSQD</sequence>
<reference evidence="1 2" key="1">
    <citation type="submission" date="2017-08" db="EMBL/GenBank/DDBJ databases">
        <title>Infants hospitalized years apart are colonized by the same room-sourced microbial strains.</title>
        <authorList>
            <person name="Brooks B."/>
            <person name="Olm M.R."/>
            <person name="Firek B.A."/>
            <person name="Baker R."/>
            <person name="Thomas B.C."/>
            <person name="Morowitz M.J."/>
            <person name="Banfield J.F."/>
        </authorList>
    </citation>
    <scope>NUCLEOTIDE SEQUENCE [LARGE SCALE GENOMIC DNA]</scope>
    <source>
        <strain evidence="1">S2_005_002_R2_33</strain>
    </source>
</reference>
<organism evidence="1 2">
    <name type="scientific">Novosphingobium pentaromativorans</name>
    <dbReference type="NCBI Taxonomy" id="205844"/>
    <lineage>
        <taxon>Bacteria</taxon>
        <taxon>Pseudomonadati</taxon>
        <taxon>Pseudomonadota</taxon>
        <taxon>Alphaproteobacteria</taxon>
        <taxon>Sphingomonadales</taxon>
        <taxon>Sphingomonadaceae</taxon>
        <taxon>Novosphingobium</taxon>
    </lineage>
</organism>
<evidence type="ECO:0000313" key="1">
    <source>
        <dbReference type="EMBL" id="PZQ56279.1"/>
    </source>
</evidence>
<dbReference type="AlphaFoldDB" id="A0A2W5NWG1"/>
<dbReference type="EMBL" id="QFPX01000004">
    <property type="protein sequence ID" value="PZQ56279.1"/>
    <property type="molecule type" value="Genomic_DNA"/>
</dbReference>
<accession>A0A2W5NWG1</accession>
<dbReference type="Proteomes" id="UP000249082">
    <property type="component" value="Unassembled WGS sequence"/>
</dbReference>
<evidence type="ECO:0000313" key="2">
    <source>
        <dbReference type="Proteomes" id="UP000249082"/>
    </source>
</evidence>
<gene>
    <name evidence="1" type="ORF">DI555_06605</name>
</gene>
<proteinExistence type="predicted"/>
<name>A0A2W5NWG1_9SPHN</name>